<proteinExistence type="inferred from homology"/>
<evidence type="ECO:0000256" key="17">
    <source>
        <dbReference type="ARBA" id="ARBA00023157"/>
    </source>
</evidence>
<keyword evidence="10" id="KW-0479">Metal-binding</keyword>
<evidence type="ECO:0000256" key="9">
    <source>
        <dbReference type="ARBA" id="ARBA00022714"/>
    </source>
</evidence>
<dbReference type="EMBL" id="CADCUY010000491">
    <property type="protein sequence ID" value="CAA9427988.1"/>
    <property type="molecule type" value="Genomic_DNA"/>
</dbReference>
<dbReference type="Pfam" id="PF19297">
    <property type="entry name" value="QcrA_N"/>
    <property type="match status" value="1"/>
</dbReference>
<dbReference type="Pfam" id="PF00355">
    <property type="entry name" value="Rieske"/>
    <property type="match status" value="1"/>
</dbReference>
<reference evidence="23" key="1">
    <citation type="submission" date="2020-02" db="EMBL/GenBank/DDBJ databases">
        <authorList>
            <person name="Meier V. D."/>
        </authorList>
    </citation>
    <scope>NUCLEOTIDE SEQUENCE</scope>
    <source>
        <strain evidence="23">AVDCRST_MAG35</strain>
    </source>
</reference>
<protein>
    <recommendedName>
        <fullName evidence="4">Cytochrome bc1 complex Rieske iron-sulfur subunit</fullName>
    </recommendedName>
    <alternativeName>
        <fullName evidence="18">Cytochrome bc1 reductase complex subunit QcrA</fullName>
    </alternativeName>
    <alternativeName>
        <fullName evidence="19">Rieske iron-sulfur protein</fullName>
    </alternativeName>
</protein>
<dbReference type="GO" id="GO:0051537">
    <property type="term" value="F:2 iron, 2 sulfur cluster binding"/>
    <property type="evidence" value="ECO:0007669"/>
    <property type="project" value="UniProtKB-KW"/>
</dbReference>
<evidence type="ECO:0000256" key="19">
    <source>
        <dbReference type="ARBA" id="ARBA00032409"/>
    </source>
</evidence>
<feature type="transmembrane region" description="Helical" evidence="21">
    <location>
        <begin position="71"/>
        <end position="92"/>
    </location>
</feature>
<keyword evidence="13 23" id="KW-0560">Oxidoreductase</keyword>
<dbReference type="InterPro" id="IPR036922">
    <property type="entry name" value="Rieske_2Fe-2S_sf"/>
</dbReference>
<evidence type="ECO:0000256" key="2">
    <source>
        <dbReference type="ARBA" id="ARBA00004651"/>
    </source>
</evidence>
<evidence type="ECO:0000256" key="6">
    <source>
        <dbReference type="ARBA" id="ARBA00022475"/>
    </source>
</evidence>
<evidence type="ECO:0000256" key="12">
    <source>
        <dbReference type="ARBA" id="ARBA00022989"/>
    </source>
</evidence>
<accession>A0A6J4Q1C6</accession>
<evidence type="ECO:0000256" key="13">
    <source>
        <dbReference type="ARBA" id="ARBA00023002"/>
    </source>
</evidence>
<dbReference type="PROSITE" id="PS51296">
    <property type="entry name" value="RIESKE"/>
    <property type="match status" value="1"/>
</dbReference>
<feature type="domain" description="Rieske" evidence="22">
    <location>
        <begin position="251"/>
        <end position="342"/>
    </location>
</feature>
<dbReference type="CDD" id="cd03467">
    <property type="entry name" value="Rieske"/>
    <property type="match status" value="1"/>
</dbReference>
<dbReference type="InterPro" id="IPR017941">
    <property type="entry name" value="Rieske_2Fe-2S"/>
</dbReference>
<evidence type="ECO:0000313" key="23">
    <source>
        <dbReference type="EMBL" id="CAA9427988.1"/>
    </source>
</evidence>
<keyword evidence="16 21" id="KW-0472">Membrane</keyword>
<keyword evidence="7" id="KW-0679">Respiratory chain</keyword>
<dbReference type="AlphaFoldDB" id="A0A6J4Q1C6"/>
<keyword evidence="17" id="KW-1015">Disulfide bond</keyword>
<feature type="region of interest" description="Disordered" evidence="20">
    <location>
        <begin position="1"/>
        <end position="54"/>
    </location>
</feature>
<keyword evidence="11" id="KW-0249">Electron transport</keyword>
<evidence type="ECO:0000256" key="10">
    <source>
        <dbReference type="ARBA" id="ARBA00022723"/>
    </source>
</evidence>
<dbReference type="InterPro" id="IPR014349">
    <property type="entry name" value="Rieske_Fe-S_prot"/>
</dbReference>
<comment type="function">
    <text evidence="1">Iron-sulfur subunit of the cytochrome bc1 complex, an essential component of the respiratory electron transport chain required for ATP synthesis. The bc1 complex catalyzes the oxidation of menaquinol and the reduction of cytochrome c in the respiratory chain. The bc1 complex operates through a Q-cycle mechanism that couples electron transfer to generation of the proton gradient that drives ATP synthesis.</text>
</comment>
<dbReference type="Gene3D" id="2.102.10.10">
    <property type="entry name" value="Rieske [2Fe-2S] iron-sulphur domain"/>
    <property type="match status" value="1"/>
</dbReference>
<comment type="subcellular location">
    <subcellularLocation>
        <location evidence="2">Cell membrane</location>
        <topology evidence="2">Multi-pass membrane protein</topology>
    </subcellularLocation>
</comment>
<dbReference type="GO" id="GO:0004497">
    <property type="term" value="F:monooxygenase activity"/>
    <property type="evidence" value="ECO:0007669"/>
    <property type="project" value="UniProtKB-ARBA"/>
</dbReference>
<evidence type="ECO:0000256" key="5">
    <source>
        <dbReference type="ARBA" id="ARBA00022448"/>
    </source>
</evidence>
<evidence type="ECO:0000256" key="3">
    <source>
        <dbReference type="ARBA" id="ARBA00010651"/>
    </source>
</evidence>
<gene>
    <name evidence="23" type="ORF">AVDCRST_MAG35-2414</name>
</gene>
<organism evidence="23">
    <name type="scientific">uncultured Quadrisphaera sp</name>
    <dbReference type="NCBI Taxonomy" id="904978"/>
    <lineage>
        <taxon>Bacteria</taxon>
        <taxon>Bacillati</taxon>
        <taxon>Actinomycetota</taxon>
        <taxon>Actinomycetes</taxon>
        <taxon>Kineosporiales</taxon>
        <taxon>Kineosporiaceae</taxon>
        <taxon>Quadrisphaera</taxon>
        <taxon>environmental samples</taxon>
    </lineage>
</organism>
<evidence type="ECO:0000256" key="21">
    <source>
        <dbReference type="SAM" id="Phobius"/>
    </source>
</evidence>
<keyword evidence="15" id="KW-0411">Iron-sulfur</keyword>
<keyword evidence="12 21" id="KW-1133">Transmembrane helix</keyword>
<sequence>MTTTGGADVVGPTGPDDPHNRNTTANAGTADLVASEGDHLPERFPNPGLPPHRYRTTDFDPQAAKRAERQVTALFLLSVVGSIIFCVAYFAIPLEGNFQNIQYSTLFLGLGLGLAIFAIGIGAVHWAKTLMPDHEVSEERHYIGDEQSRTDAMTIINEGLEESGIGRRTVIRNSLIGAAAIAPIPVVLSLGDLGPLPGDALTTTLWDEGTRLTRDPDGTPIRAQDVQIGSVFHVIPEGLEESEHPLEEKAKAVVLLIRVEPGVVEYREDREGWDVDGIYAYSKICTHVGCPVALYEQVTHHLLCPCHQSTFDFAKHCEVIFGPAKRPLPQLPIRVDDEGYLVAQRGFEEPVGPSFWERGEA</sequence>
<evidence type="ECO:0000256" key="8">
    <source>
        <dbReference type="ARBA" id="ARBA00022692"/>
    </source>
</evidence>
<evidence type="ECO:0000256" key="16">
    <source>
        <dbReference type="ARBA" id="ARBA00023136"/>
    </source>
</evidence>
<name>A0A6J4Q1C6_9ACTN</name>
<feature type="transmembrane region" description="Helical" evidence="21">
    <location>
        <begin position="104"/>
        <end position="127"/>
    </location>
</feature>
<keyword evidence="5" id="KW-0813">Transport</keyword>
<keyword evidence="8 21" id="KW-0812">Transmembrane</keyword>
<dbReference type="GO" id="GO:0016705">
    <property type="term" value="F:oxidoreductase activity, acting on paired donors, with incorporation or reduction of molecular oxygen"/>
    <property type="evidence" value="ECO:0007669"/>
    <property type="project" value="UniProtKB-ARBA"/>
</dbReference>
<dbReference type="GO" id="GO:0046872">
    <property type="term" value="F:metal ion binding"/>
    <property type="evidence" value="ECO:0007669"/>
    <property type="project" value="UniProtKB-KW"/>
</dbReference>
<evidence type="ECO:0000256" key="20">
    <source>
        <dbReference type="SAM" id="MobiDB-lite"/>
    </source>
</evidence>
<evidence type="ECO:0000256" key="7">
    <source>
        <dbReference type="ARBA" id="ARBA00022660"/>
    </source>
</evidence>
<evidence type="ECO:0000259" key="22">
    <source>
        <dbReference type="PROSITE" id="PS51296"/>
    </source>
</evidence>
<dbReference type="PANTHER" id="PTHR10134">
    <property type="entry name" value="CYTOCHROME B-C1 COMPLEX SUBUNIT RIESKE, MITOCHONDRIAL"/>
    <property type="match status" value="1"/>
</dbReference>
<evidence type="ECO:0000256" key="18">
    <source>
        <dbReference type="ARBA" id="ARBA00029586"/>
    </source>
</evidence>
<evidence type="ECO:0000256" key="4">
    <source>
        <dbReference type="ARBA" id="ARBA00015816"/>
    </source>
</evidence>
<dbReference type="GO" id="GO:0005886">
    <property type="term" value="C:plasma membrane"/>
    <property type="evidence" value="ECO:0007669"/>
    <property type="project" value="UniProtKB-SubCell"/>
</dbReference>
<evidence type="ECO:0000256" key="11">
    <source>
        <dbReference type="ARBA" id="ARBA00022982"/>
    </source>
</evidence>
<keyword evidence="6" id="KW-1003">Cell membrane</keyword>
<dbReference type="SUPFAM" id="SSF50022">
    <property type="entry name" value="ISP domain"/>
    <property type="match status" value="1"/>
</dbReference>
<evidence type="ECO:0000256" key="15">
    <source>
        <dbReference type="ARBA" id="ARBA00023014"/>
    </source>
</evidence>
<comment type="similarity">
    <text evidence="3">Belongs to the Rieske iron-sulfur protein family.</text>
</comment>
<dbReference type="InterPro" id="IPR045603">
    <property type="entry name" value="QcrA_N"/>
</dbReference>
<evidence type="ECO:0000256" key="14">
    <source>
        <dbReference type="ARBA" id="ARBA00023004"/>
    </source>
</evidence>
<keyword evidence="9" id="KW-0001">2Fe-2S</keyword>
<evidence type="ECO:0000256" key="1">
    <source>
        <dbReference type="ARBA" id="ARBA00002494"/>
    </source>
</evidence>
<keyword evidence="14" id="KW-0408">Iron</keyword>